<gene>
    <name evidence="1" type="ORF">F511_27844</name>
</gene>
<reference evidence="1 2" key="1">
    <citation type="journal article" date="2015" name="Proc. Natl. Acad. Sci. U.S.A.">
        <title>The resurrection genome of Boea hygrometrica: A blueprint for survival of dehydration.</title>
        <authorList>
            <person name="Xiao L."/>
            <person name="Yang G."/>
            <person name="Zhang L."/>
            <person name="Yang X."/>
            <person name="Zhao S."/>
            <person name="Ji Z."/>
            <person name="Zhou Q."/>
            <person name="Hu M."/>
            <person name="Wang Y."/>
            <person name="Chen M."/>
            <person name="Xu Y."/>
            <person name="Jin H."/>
            <person name="Xiao X."/>
            <person name="Hu G."/>
            <person name="Bao F."/>
            <person name="Hu Y."/>
            <person name="Wan P."/>
            <person name="Li L."/>
            <person name="Deng X."/>
            <person name="Kuang T."/>
            <person name="Xiang C."/>
            <person name="Zhu J.K."/>
            <person name="Oliver M.J."/>
            <person name="He Y."/>
        </authorList>
    </citation>
    <scope>NUCLEOTIDE SEQUENCE [LARGE SCALE GENOMIC DNA]</scope>
    <source>
        <strain evidence="2">cv. XS01</strain>
    </source>
</reference>
<accession>A0A2Z7BPK1</accession>
<sequence length="93" mass="9878">MVGAGPEEGSSRVAPAFGWPEVEGRRRKLRVACRGRRRRLGRLEMGLAGSVGQMGRFNRAGRVGQYAGPLGSLGLNGAGEHDADFIPTDGEDL</sequence>
<dbReference type="AlphaFoldDB" id="A0A2Z7BPK1"/>
<dbReference type="EMBL" id="KV004557">
    <property type="protein sequence ID" value="KZV35538.1"/>
    <property type="molecule type" value="Genomic_DNA"/>
</dbReference>
<evidence type="ECO:0000313" key="2">
    <source>
        <dbReference type="Proteomes" id="UP000250235"/>
    </source>
</evidence>
<organism evidence="1 2">
    <name type="scientific">Dorcoceras hygrometricum</name>
    <dbReference type="NCBI Taxonomy" id="472368"/>
    <lineage>
        <taxon>Eukaryota</taxon>
        <taxon>Viridiplantae</taxon>
        <taxon>Streptophyta</taxon>
        <taxon>Embryophyta</taxon>
        <taxon>Tracheophyta</taxon>
        <taxon>Spermatophyta</taxon>
        <taxon>Magnoliopsida</taxon>
        <taxon>eudicotyledons</taxon>
        <taxon>Gunneridae</taxon>
        <taxon>Pentapetalae</taxon>
        <taxon>asterids</taxon>
        <taxon>lamiids</taxon>
        <taxon>Lamiales</taxon>
        <taxon>Gesneriaceae</taxon>
        <taxon>Didymocarpoideae</taxon>
        <taxon>Trichosporeae</taxon>
        <taxon>Loxocarpinae</taxon>
        <taxon>Dorcoceras</taxon>
    </lineage>
</organism>
<dbReference type="Proteomes" id="UP000250235">
    <property type="component" value="Unassembled WGS sequence"/>
</dbReference>
<proteinExistence type="predicted"/>
<evidence type="ECO:0000313" key="1">
    <source>
        <dbReference type="EMBL" id="KZV35538.1"/>
    </source>
</evidence>
<name>A0A2Z7BPK1_9LAMI</name>
<keyword evidence="2" id="KW-1185">Reference proteome</keyword>
<protein>
    <submittedName>
        <fullName evidence="1">Uncharacterized protein</fullName>
    </submittedName>
</protein>